<dbReference type="InterPro" id="IPR036388">
    <property type="entry name" value="WH-like_DNA-bd_sf"/>
</dbReference>
<keyword evidence="1" id="KW-0547">Nucleotide-binding</keyword>
<dbReference type="EMBL" id="CACVAU010000001">
    <property type="protein sequence ID" value="CAA6800136.1"/>
    <property type="molecule type" value="Genomic_DNA"/>
</dbReference>
<keyword evidence="1" id="KW-0378">Hydrolase</keyword>
<protein>
    <submittedName>
        <fullName evidence="1">ATP-dependent DNA helicase</fullName>
    </submittedName>
</protein>
<evidence type="ECO:0000313" key="1">
    <source>
        <dbReference type="EMBL" id="CAA6800136.1"/>
    </source>
</evidence>
<name>A0A6S6S6X7_9BACT</name>
<dbReference type="SUPFAM" id="SSF46785">
    <property type="entry name" value="Winged helix' DNA-binding domain"/>
    <property type="match status" value="1"/>
</dbReference>
<accession>A0A6S6S6X7</accession>
<dbReference type="InterPro" id="IPR036390">
    <property type="entry name" value="WH_DNA-bd_sf"/>
</dbReference>
<keyword evidence="1" id="KW-0067">ATP-binding</keyword>
<dbReference type="GO" id="GO:0004386">
    <property type="term" value="F:helicase activity"/>
    <property type="evidence" value="ECO:0007669"/>
    <property type="project" value="UniProtKB-KW"/>
</dbReference>
<dbReference type="Gene3D" id="1.10.10.10">
    <property type="entry name" value="Winged helix-like DNA-binding domain superfamily/Winged helix DNA-binding domain"/>
    <property type="match status" value="1"/>
</dbReference>
<gene>
    <name evidence="1" type="ORF">HELGO_WM9876</name>
</gene>
<proteinExistence type="predicted"/>
<keyword evidence="1" id="KW-0347">Helicase</keyword>
<organism evidence="1">
    <name type="scientific">uncultured Sulfurovum sp</name>
    <dbReference type="NCBI Taxonomy" id="269237"/>
    <lineage>
        <taxon>Bacteria</taxon>
        <taxon>Pseudomonadati</taxon>
        <taxon>Campylobacterota</taxon>
        <taxon>Epsilonproteobacteria</taxon>
        <taxon>Campylobacterales</taxon>
        <taxon>Sulfurovaceae</taxon>
        <taxon>Sulfurovum</taxon>
        <taxon>environmental samples</taxon>
    </lineage>
</organism>
<sequence length="107" mass="12350">MGLKEPKIVEQNDFVDVEFYRPDSNETVVKPSDTVGKVSDNLTPLSFQEEKIITYLEEHKRMVSKDVEKLLRIKESRTRELLKKMVEKGIISRLGSGRSTYYVLGKS</sequence>
<dbReference type="AlphaFoldDB" id="A0A6S6S6X7"/>
<reference evidence="1" key="1">
    <citation type="submission" date="2020-01" db="EMBL/GenBank/DDBJ databases">
        <authorList>
            <person name="Meier V. D."/>
            <person name="Meier V D."/>
        </authorList>
    </citation>
    <scope>NUCLEOTIDE SEQUENCE</scope>
    <source>
        <strain evidence="1">HLG_WM_MAG_05</strain>
    </source>
</reference>